<protein>
    <submittedName>
        <fullName evidence="2">Uncharacterized protein</fullName>
    </submittedName>
</protein>
<reference evidence="2 3" key="1">
    <citation type="journal article" date="2018" name="MBio">
        <title>Comparative Genomics Reveals the Core Gene Toolbox for the Fungus-Insect Symbiosis.</title>
        <authorList>
            <person name="Wang Y."/>
            <person name="Stata M."/>
            <person name="Wang W."/>
            <person name="Stajich J.E."/>
            <person name="White M.M."/>
            <person name="Moncalvo J.M."/>
        </authorList>
    </citation>
    <scope>NUCLEOTIDE SEQUENCE [LARGE SCALE GENOMIC DNA]</scope>
    <source>
        <strain evidence="2 3">AUS-77-4</strain>
    </source>
</reference>
<keyword evidence="1" id="KW-1133">Transmembrane helix</keyword>
<dbReference type="STRING" id="61424.A0A2T9YIQ6"/>
<gene>
    <name evidence="2" type="ORF">BB559_003811</name>
</gene>
<comment type="caution">
    <text evidence="2">The sequence shown here is derived from an EMBL/GenBank/DDBJ whole genome shotgun (WGS) entry which is preliminary data.</text>
</comment>
<feature type="transmembrane region" description="Helical" evidence="1">
    <location>
        <begin position="80"/>
        <end position="102"/>
    </location>
</feature>
<dbReference type="OrthoDB" id="5596576at2759"/>
<evidence type="ECO:0000313" key="3">
    <source>
        <dbReference type="Proteomes" id="UP000245699"/>
    </source>
</evidence>
<sequence length="865" mass="96472">MNSPINPQTISKITTDDITHEIIPISNSQTLETTFDDLSQNEYTPLLTNNSENSNKQRINPEDQTIIVFLRSKNKTLLRLLIFTIISIFLLLFWIHFIPFAIGTAISFIDLNIQDASISQITENDIQISANILFPFKPFSKIQVYAPKLYVMEYPQENNIIKNDNIIATLHADKVIILPGKNITRASCNLRIPNTNVTVNYGSRIVSEIISKNLEYLKLRVYGTVSAESYGISINNIYIDQIVQINTQASISSPEIQKINKISENSSTKSLEIDACVSINHNLGQKETLEIPGMSFQGIYNNQNLIQVSVYQVVHSQHISKGCFSATIGKIKDSDHRLAIESLIYDISNKRNGIFTIKGLSSHKNSSEALLPQDIDDSKPPKWMDDLISNLNLQVFLGSFESIFEQYKNDLIVPHISLNSGFVGIDGKRNKGFEIYFSAQSIIKVPIPKMKITKDTINLKEISGSFSFSNEKSEKERLTSIYQPLIQDHNPIFKISNYVIPINTNLSTGTLSLDAYMNNISILFNSDNLTGIQSWMQSLFKTRIISGTLEGNVNILIHILGSDLNIRGINLNLPINYKIDSANLPTEQLFSLSPQVNSIRITRSTPELIQAQVTLETINYSNYGFYLSDLATDIGFKGSKMITINSNDMKLSYGKNINVIDVSLHLGKTKSKFENFLSSVSSDNKTSISIQGSPGCTTVVPLEIAMMFINETLTIDPKEFIDSPNQRPIISPIINSVQVQMMTSSVQATITNPVSGNLIYITAIKGKSYYNSSAIGSINKTFKKYYKDGSIDTSDCILLHPNTKTTTPKLRGTVEDTQAIFRLIKDSGGKNVLVDSDVNINILVGGTELSINAFKKDIKVDFSLF</sequence>
<accession>A0A2T9YIQ6</accession>
<keyword evidence="1" id="KW-0812">Transmembrane</keyword>
<dbReference type="PANTHER" id="PTHR35895">
    <property type="entry name" value="CHROMOSOME 16, WHOLE GENOME SHOTGUN SEQUENCE"/>
    <property type="match status" value="1"/>
</dbReference>
<dbReference type="GO" id="GO:0000329">
    <property type="term" value="C:fungal-type vacuole membrane"/>
    <property type="evidence" value="ECO:0007669"/>
    <property type="project" value="InterPro"/>
</dbReference>
<keyword evidence="3" id="KW-1185">Reference proteome</keyword>
<name>A0A2T9YIQ6_9FUNG</name>
<dbReference type="EMBL" id="MBFT01000381">
    <property type="protein sequence ID" value="PVU92207.1"/>
    <property type="molecule type" value="Genomic_DNA"/>
</dbReference>
<dbReference type="PANTHER" id="PTHR35895:SF3">
    <property type="entry name" value="PRE-RRNA PROCESSING PROTEIN"/>
    <property type="match status" value="1"/>
</dbReference>
<dbReference type="AlphaFoldDB" id="A0A2T9YIQ6"/>
<proteinExistence type="predicted"/>
<organism evidence="2 3">
    <name type="scientific">Furculomyces boomerangus</name>
    <dbReference type="NCBI Taxonomy" id="61424"/>
    <lineage>
        <taxon>Eukaryota</taxon>
        <taxon>Fungi</taxon>
        <taxon>Fungi incertae sedis</taxon>
        <taxon>Zoopagomycota</taxon>
        <taxon>Kickxellomycotina</taxon>
        <taxon>Harpellomycetes</taxon>
        <taxon>Harpellales</taxon>
        <taxon>Harpellaceae</taxon>
        <taxon>Furculomyces</taxon>
    </lineage>
</organism>
<evidence type="ECO:0000256" key="1">
    <source>
        <dbReference type="SAM" id="Phobius"/>
    </source>
</evidence>
<keyword evidence="1" id="KW-0472">Membrane</keyword>
<dbReference type="InterPro" id="IPR046368">
    <property type="entry name" value="Tag1"/>
</dbReference>
<evidence type="ECO:0000313" key="2">
    <source>
        <dbReference type="EMBL" id="PVU92207.1"/>
    </source>
</evidence>
<dbReference type="Proteomes" id="UP000245699">
    <property type="component" value="Unassembled WGS sequence"/>
</dbReference>